<accession>A0ABD1SD67</accession>
<dbReference type="Gene3D" id="3.90.25.10">
    <property type="entry name" value="UDP-galactose 4-epimerase, domain 1"/>
    <property type="match status" value="1"/>
</dbReference>
<evidence type="ECO:0000256" key="4">
    <source>
        <dbReference type="ARBA" id="ARBA00023239"/>
    </source>
</evidence>
<feature type="domain" description="NAD(P)-binding" evidence="5">
    <location>
        <begin position="1"/>
        <end position="82"/>
    </location>
</feature>
<evidence type="ECO:0000313" key="7">
    <source>
        <dbReference type="Proteomes" id="UP001604336"/>
    </source>
</evidence>
<gene>
    <name evidence="6" type="ORF">Adt_23197</name>
</gene>
<dbReference type="EC" id="4.2.1.47" evidence="3"/>
<evidence type="ECO:0000313" key="6">
    <source>
        <dbReference type="EMBL" id="KAL2497647.1"/>
    </source>
</evidence>
<keyword evidence="4" id="KW-0456">Lyase</keyword>
<name>A0ABD1SD67_9LAMI</name>
<proteinExistence type="inferred from homology"/>
<dbReference type="PANTHER" id="PTHR43715:SF1">
    <property type="entry name" value="GDP-MANNOSE 4,6 DEHYDRATASE"/>
    <property type="match status" value="1"/>
</dbReference>
<evidence type="ECO:0000259" key="5">
    <source>
        <dbReference type="Pfam" id="PF16363"/>
    </source>
</evidence>
<comment type="caution">
    <text evidence="6">The sequence shown here is derived from an EMBL/GenBank/DDBJ whole genome shotgun (WGS) entry which is preliminary data.</text>
</comment>
<dbReference type="Pfam" id="PF16363">
    <property type="entry name" value="GDP_Man_Dehyd"/>
    <property type="match status" value="1"/>
</dbReference>
<comment type="cofactor">
    <cofactor evidence="1">
        <name>NADP(+)</name>
        <dbReference type="ChEBI" id="CHEBI:58349"/>
    </cofactor>
</comment>
<sequence>MWLMLQQEKSGDYVVATEESHTVEEFLEVSFGYVGLKWKDHVMIDKRYFRRAEVDNLEGVATKANKVLGWKSKIGFEQLVKMIVDEDIELAKREKVLVAVGYMDAHQQP</sequence>
<evidence type="ECO:0000256" key="2">
    <source>
        <dbReference type="ARBA" id="ARBA00009263"/>
    </source>
</evidence>
<evidence type="ECO:0000256" key="3">
    <source>
        <dbReference type="ARBA" id="ARBA00011989"/>
    </source>
</evidence>
<dbReference type="InterPro" id="IPR016040">
    <property type="entry name" value="NAD(P)-bd_dom"/>
</dbReference>
<dbReference type="SUPFAM" id="SSF51735">
    <property type="entry name" value="NAD(P)-binding Rossmann-fold domains"/>
    <property type="match status" value="1"/>
</dbReference>
<dbReference type="PANTHER" id="PTHR43715">
    <property type="entry name" value="GDP-MANNOSE 4,6-DEHYDRATASE"/>
    <property type="match status" value="1"/>
</dbReference>
<comment type="similarity">
    <text evidence="2">Belongs to the NAD(P)-dependent epimerase/dehydratase family. GDP-mannose 4,6-dehydratase subfamily.</text>
</comment>
<keyword evidence="7" id="KW-1185">Reference proteome</keyword>
<dbReference type="EMBL" id="JBFOLK010000007">
    <property type="protein sequence ID" value="KAL2497647.1"/>
    <property type="molecule type" value="Genomic_DNA"/>
</dbReference>
<evidence type="ECO:0000256" key="1">
    <source>
        <dbReference type="ARBA" id="ARBA00001937"/>
    </source>
</evidence>
<protein>
    <recommendedName>
        <fullName evidence="3">GDP-mannose 4,6-dehydratase</fullName>
        <ecNumber evidence="3">4.2.1.47</ecNumber>
    </recommendedName>
</protein>
<dbReference type="AlphaFoldDB" id="A0ABD1SD67"/>
<organism evidence="6 7">
    <name type="scientific">Abeliophyllum distichum</name>
    <dbReference type="NCBI Taxonomy" id="126358"/>
    <lineage>
        <taxon>Eukaryota</taxon>
        <taxon>Viridiplantae</taxon>
        <taxon>Streptophyta</taxon>
        <taxon>Embryophyta</taxon>
        <taxon>Tracheophyta</taxon>
        <taxon>Spermatophyta</taxon>
        <taxon>Magnoliopsida</taxon>
        <taxon>eudicotyledons</taxon>
        <taxon>Gunneridae</taxon>
        <taxon>Pentapetalae</taxon>
        <taxon>asterids</taxon>
        <taxon>lamiids</taxon>
        <taxon>Lamiales</taxon>
        <taxon>Oleaceae</taxon>
        <taxon>Forsythieae</taxon>
        <taxon>Abeliophyllum</taxon>
    </lineage>
</organism>
<reference evidence="7" key="1">
    <citation type="submission" date="2024-07" db="EMBL/GenBank/DDBJ databases">
        <title>Two chromosome-level genome assemblies of Korean endemic species Abeliophyllum distichum and Forsythia ovata (Oleaceae).</title>
        <authorList>
            <person name="Jang H."/>
        </authorList>
    </citation>
    <scope>NUCLEOTIDE SEQUENCE [LARGE SCALE GENOMIC DNA]</scope>
</reference>
<dbReference type="InterPro" id="IPR006368">
    <property type="entry name" value="GDP_Man_deHydtase"/>
</dbReference>
<dbReference type="Proteomes" id="UP001604336">
    <property type="component" value="Unassembled WGS sequence"/>
</dbReference>
<dbReference type="GO" id="GO:0008446">
    <property type="term" value="F:GDP-mannose 4,6-dehydratase activity"/>
    <property type="evidence" value="ECO:0007669"/>
    <property type="project" value="UniProtKB-EC"/>
</dbReference>
<dbReference type="InterPro" id="IPR036291">
    <property type="entry name" value="NAD(P)-bd_dom_sf"/>
</dbReference>